<protein>
    <submittedName>
        <fullName evidence="1">Uncharacterized protein</fullName>
    </submittedName>
</protein>
<organism evidence="1 2">
    <name type="scientific">Elysia crispata</name>
    <name type="common">lettuce slug</name>
    <dbReference type="NCBI Taxonomy" id="231223"/>
    <lineage>
        <taxon>Eukaryota</taxon>
        <taxon>Metazoa</taxon>
        <taxon>Spiralia</taxon>
        <taxon>Lophotrochozoa</taxon>
        <taxon>Mollusca</taxon>
        <taxon>Gastropoda</taxon>
        <taxon>Heterobranchia</taxon>
        <taxon>Euthyneura</taxon>
        <taxon>Panpulmonata</taxon>
        <taxon>Sacoglossa</taxon>
        <taxon>Placobranchoidea</taxon>
        <taxon>Plakobranchidae</taxon>
        <taxon>Elysia</taxon>
    </lineage>
</organism>
<proteinExistence type="predicted"/>
<dbReference type="Proteomes" id="UP001283361">
    <property type="component" value="Unassembled WGS sequence"/>
</dbReference>
<evidence type="ECO:0000313" key="2">
    <source>
        <dbReference type="Proteomes" id="UP001283361"/>
    </source>
</evidence>
<sequence>MPWSMVSAVTQQLITATPVVTDLRQLSKHFQRSHGFHLQTDLMAFIYRPISWLSSTDRSHGFHLQTDLMAFIYRPISWLSSTDRSHGFHLQTDLMAFIYRPISWLSSTDRSHGFHLQTDLMAFIYRPISWLSSTDRSHAHSSSLVPDTDAGVDQEQPAPPCLILLSLSSRTAHSKTSCIHCGLAESTVVCLIPIRTTLVRRSCPYRYSRHEELGFLEMGATFFTFYTMHQTGLGRSLG</sequence>
<dbReference type="AlphaFoldDB" id="A0AAE0Z1X3"/>
<reference evidence="1" key="1">
    <citation type="journal article" date="2023" name="G3 (Bethesda)">
        <title>A reference genome for the long-term kleptoplast-retaining sea slug Elysia crispata morphotype clarki.</title>
        <authorList>
            <person name="Eastman K.E."/>
            <person name="Pendleton A.L."/>
            <person name="Shaikh M.A."/>
            <person name="Suttiyut T."/>
            <person name="Ogas R."/>
            <person name="Tomko P."/>
            <person name="Gavelis G."/>
            <person name="Widhalm J.R."/>
            <person name="Wisecaver J.H."/>
        </authorList>
    </citation>
    <scope>NUCLEOTIDE SEQUENCE</scope>
    <source>
        <strain evidence="1">ECLA1</strain>
    </source>
</reference>
<dbReference type="EMBL" id="JAWDGP010004927">
    <property type="protein sequence ID" value="KAK3761095.1"/>
    <property type="molecule type" value="Genomic_DNA"/>
</dbReference>
<accession>A0AAE0Z1X3</accession>
<name>A0AAE0Z1X3_9GAST</name>
<gene>
    <name evidence="1" type="ORF">RRG08_022499</name>
</gene>
<evidence type="ECO:0000313" key="1">
    <source>
        <dbReference type="EMBL" id="KAK3761095.1"/>
    </source>
</evidence>
<comment type="caution">
    <text evidence="1">The sequence shown here is derived from an EMBL/GenBank/DDBJ whole genome shotgun (WGS) entry which is preliminary data.</text>
</comment>
<keyword evidence="2" id="KW-1185">Reference proteome</keyword>